<name>A0AAD6SJ44_9AGAR</name>
<evidence type="ECO:0000256" key="3">
    <source>
        <dbReference type="ARBA" id="ARBA00023002"/>
    </source>
</evidence>
<gene>
    <name evidence="6" type="ORF">C8F04DRAFT_1212043</name>
</gene>
<evidence type="ECO:0000256" key="4">
    <source>
        <dbReference type="SAM" id="SignalP"/>
    </source>
</evidence>
<reference evidence="6" key="1">
    <citation type="submission" date="2023-03" db="EMBL/GenBank/DDBJ databases">
        <title>Massive genome expansion in bonnet fungi (Mycena s.s.) driven by repeated elements and novel gene families across ecological guilds.</title>
        <authorList>
            <consortium name="Lawrence Berkeley National Laboratory"/>
            <person name="Harder C.B."/>
            <person name="Miyauchi S."/>
            <person name="Viragh M."/>
            <person name="Kuo A."/>
            <person name="Thoen E."/>
            <person name="Andreopoulos B."/>
            <person name="Lu D."/>
            <person name="Skrede I."/>
            <person name="Drula E."/>
            <person name="Henrissat B."/>
            <person name="Morin E."/>
            <person name="Kohler A."/>
            <person name="Barry K."/>
            <person name="LaButti K."/>
            <person name="Morin E."/>
            <person name="Salamov A."/>
            <person name="Lipzen A."/>
            <person name="Mereny Z."/>
            <person name="Hegedus B."/>
            <person name="Baldrian P."/>
            <person name="Stursova M."/>
            <person name="Weitz H."/>
            <person name="Taylor A."/>
            <person name="Grigoriev I.V."/>
            <person name="Nagy L.G."/>
            <person name="Martin F."/>
            <person name="Kauserud H."/>
        </authorList>
    </citation>
    <scope>NUCLEOTIDE SEQUENCE</scope>
    <source>
        <strain evidence="6">CBHHK200</strain>
    </source>
</reference>
<feature type="domain" description="FAD/NAD(P)-binding" evidence="5">
    <location>
        <begin position="34"/>
        <end position="256"/>
    </location>
</feature>
<evidence type="ECO:0000313" key="6">
    <source>
        <dbReference type="EMBL" id="KAJ7028984.1"/>
    </source>
</evidence>
<keyword evidence="3" id="KW-0560">Oxidoreductase</keyword>
<keyword evidence="2" id="KW-0274">FAD</keyword>
<dbReference type="GO" id="GO:0016491">
    <property type="term" value="F:oxidoreductase activity"/>
    <property type="evidence" value="ECO:0007669"/>
    <property type="project" value="UniProtKB-KW"/>
</dbReference>
<dbReference type="AlphaFoldDB" id="A0AAD6SJ44"/>
<evidence type="ECO:0000259" key="5">
    <source>
        <dbReference type="Pfam" id="PF07992"/>
    </source>
</evidence>
<feature type="signal peptide" evidence="4">
    <location>
        <begin position="1"/>
        <end position="22"/>
    </location>
</feature>
<proteinExistence type="predicted"/>
<evidence type="ECO:0000313" key="7">
    <source>
        <dbReference type="Proteomes" id="UP001218188"/>
    </source>
</evidence>
<sequence>MSRLAVAAVLLATAILRRRVPASPWTTFPHPITRVAVIGAGPAGLQAAAHLLEANLTVRLFERAPSPGGNWFYTEETPVREEYPETNSKLLEDLPDKYPATRYYEEGDSGIALEERWRKHWQPRPVWYALRTNTPAPWRVSVHDVQRHIRAYASLHGLNSNDKPSSPPYSPVAVYSTRVEATYWTENFDAVVIATGLYTFPYVPSIKGIGNWSTAMENGQYSIYHSQSFRHAERYAGKTILLVGAWASATEIARTIGPFTNRLIASVRPNKARDGYGLNTLIKFPDKTEFVPEISSFEPLDATDIGIKRGKIVLSNDTIILATGYRPTNLGGPGTLDNLHWTAARTWTHGGYQSLAFAKVWTGKARLPSREQMWEDHQNQKYQFGTPPDIFPQEALVRQYVAFLNAESLELGGRFVEPLPVESVPH</sequence>
<comment type="caution">
    <text evidence="6">The sequence shown here is derived from an EMBL/GenBank/DDBJ whole genome shotgun (WGS) entry which is preliminary data.</text>
</comment>
<accession>A0AAD6SJ44</accession>
<dbReference type="Pfam" id="PF07992">
    <property type="entry name" value="Pyr_redox_2"/>
    <property type="match status" value="1"/>
</dbReference>
<dbReference type="InterPro" id="IPR036188">
    <property type="entry name" value="FAD/NAD-bd_sf"/>
</dbReference>
<dbReference type="InterPro" id="IPR023753">
    <property type="entry name" value="FAD/NAD-binding_dom"/>
</dbReference>
<dbReference type="InterPro" id="IPR050346">
    <property type="entry name" value="FMO-like"/>
</dbReference>
<dbReference type="EMBL" id="JARJCM010000106">
    <property type="protein sequence ID" value="KAJ7028984.1"/>
    <property type="molecule type" value="Genomic_DNA"/>
</dbReference>
<evidence type="ECO:0000256" key="1">
    <source>
        <dbReference type="ARBA" id="ARBA00022630"/>
    </source>
</evidence>
<dbReference type="PANTHER" id="PTHR23023">
    <property type="entry name" value="DIMETHYLANILINE MONOOXYGENASE"/>
    <property type="match status" value="1"/>
</dbReference>
<keyword evidence="4" id="KW-0732">Signal</keyword>
<organism evidence="6 7">
    <name type="scientific">Mycena alexandri</name>
    <dbReference type="NCBI Taxonomy" id="1745969"/>
    <lineage>
        <taxon>Eukaryota</taxon>
        <taxon>Fungi</taxon>
        <taxon>Dikarya</taxon>
        <taxon>Basidiomycota</taxon>
        <taxon>Agaricomycotina</taxon>
        <taxon>Agaricomycetes</taxon>
        <taxon>Agaricomycetidae</taxon>
        <taxon>Agaricales</taxon>
        <taxon>Marasmiineae</taxon>
        <taxon>Mycenaceae</taxon>
        <taxon>Mycena</taxon>
    </lineage>
</organism>
<dbReference type="Gene3D" id="3.50.50.60">
    <property type="entry name" value="FAD/NAD(P)-binding domain"/>
    <property type="match status" value="2"/>
</dbReference>
<dbReference type="PRINTS" id="PR00419">
    <property type="entry name" value="ADXRDTASE"/>
</dbReference>
<feature type="chain" id="PRO_5042053413" evidence="4">
    <location>
        <begin position="23"/>
        <end position="426"/>
    </location>
</feature>
<keyword evidence="7" id="KW-1185">Reference proteome</keyword>
<protein>
    <submittedName>
        <fullName evidence="6">FAD/NAD-P-binding domain-containing protein</fullName>
    </submittedName>
</protein>
<evidence type="ECO:0000256" key="2">
    <source>
        <dbReference type="ARBA" id="ARBA00022827"/>
    </source>
</evidence>
<dbReference type="SUPFAM" id="SSF51905">
    <property type="entry name" value="FAD/NAD(P)-binding domain"/>
    <property type="match status" value="1"/>
</dbReference>
<dbReference type="Proteomes" id="UP001218188">
    <property type="component" value="Unassembled WGS sequence"/>
</dbReference>
<keyword evidence="1" id="KW-0285">Flavoprotein</keyword>